<reference evidence="2 3" key="1">
    <citation type="submission" date="2022-06" db="EMBL/GenBank/DDBJ databases">
        <title>Genomic Encyclopedia of Archaeal and Bacterial Type Strains, Phase II (KMG-II): from individual species to whole genera.</title>
        <authorList>
            <person name="Goeker M."/>
        </authorList>
    </citation>
    <scope>NUCLEOTIDE SEQUENCE [LARGE SCALE GENOMIC DNA]</scope>
    <source>
        <strain evidence="2 3">DSM 40477</strain>
    </source>
</reference>
<evidence type="ECO:0000313" key="2">
    <source>
        <dbReference type="EMBL" id="MCP2261376.1"/>
    </source>
</evidence>
<comment type="caution">
    <text evidence="2">The sequence shown here is derived from an EMBL/GenBank/DDBJ whole genome shotgun (WGS) entry which is preliminary data.</text>
</comment>
<dbReference type="Pfam" id="PF12079">
    <property type="entry name" value="DUF3558"/>
    <property type="match status" value="1"/>
</dbReference>
<evidence type="ECO:0000313" key="3">
    <source>
        <dbReference type="Proteomes" id="UP001205311"/>
    </source>
</evidence>
<keyword evidence="3" id="KW-1185">Reference proteome</keyword>
<evidence type="ECO:0000256" key="1">
    <source>
        <dbReference type="SAM" id="MobiDB-lite"/>
    </source>
</evidence>
<feature type="compositionally biased region" description="Low complexity" evidence="1">
    <location>
        <begin position="32"/>
        <end position="53"/>
    </location>
</feature>
<protein>
    <recommendedName>
        <fullName evidence="4">DUF3558 domain-containing protein</fullName>
    </recommendedName>
</protein>
<proteinExistence type="predicted"/>
<feature type="region of interest" description="Disordered" evidence="1">
    <location>
        <begin position="27"/>
        <end position="68"/>
    </location>
</feature>
<evidence type="ECO:0008006" key="4">
    <source>
        <dbReference type="Google" id="ProtNLM"/>
    </source>
</evidence>
<dbReference type="EMBL" id="JAMTCP010000040">
    <property type="protein sequence ID" value="MCP2261376.1"/>
    <property type="molecule type" value="Genomic_DNA"/>
</dbReference>
<organism evidence="2 3">
    <name type="scientific">Streptoalloteichus tenebrarius (strain ATCC 17920 / DSM 40477 / JCM 4838 / CBS 697.72 / NBRC 16177 / NCIMB 11028 / NRRL B-12390 / A12253. 1 / ISP 5477)</name>
    <name type="common">Streptomyces tenebrarius</name>
    <dbReference type="NCBI Taxonomy" id="1933"/>
    <lineage>
        <taxon>Bacteria</taxon>
        <taxon>Bacillati</taxon>
        <taxon>Actinomycetota</taxon>
        <taxon>Actinomycetes</taxon>
        <taxon>Pseudonocardiales</taxon>
        <taxon>Pseudonocardiaceae</taxon>
        <taxon>Streptoalloteichus</taxon>
    </lineage>
</organism>
<dbReference type="InterPro" id="IPR024520">
    <property type="entry name" value="DUF3558"/>
</dbReference>
<name>A0ABT1I0W5_STRSD</name>
<dbReference type="Proteomes" id="UP001205311">
    <property type="component" value="Unassembled WGS sequence"/>
</dbReference>
<gene>
    <name evidence="2" type="ORF">LX15_005100</name>
</gene>
<dbReference type="RefSeq" id="WP_253672204.1">
    <property type="nucleotide sequence ID" value="NZ_JAMTCP010000040.1"/>
</dbReference>
<dbReference type="PROSITE" id="PS51257">
    <property type="entry name" value="PROKAR_LIPOPROTEIN"/>
    <property type="match status" value="1"/>
</dbReference>
<sequence>MGLFRARVLVGFVAVGLLLVGCAQKEGGTPRAAGATDGSSTSGASTSATTGSPSPDPGGRKAPAVAHPKNLRGMDPCALLSPAQQAELTFTRPGEKNTSLFGEEQCAWQNGNLRVLISPDTRRRGLDEVYRRRGNFGNFQPSEVDGYPAVRLEAVTQSCALAVGVAADQQFHVNFGRITGRDPRYRDPCGFAESVARMVLANLPAGS</sequence>
<accession>A0ABT1I0W5</accession>